<dbReference type="EMBL" id="CAIIXF020000005">
    <property type="protein sequence ID" value="CAH1783213.1"/>
    <property type="molecule type" value="Genomic_DNA"/>
</dbReference>
<reference evidence="5" key="1">
    <citation type="submission" date="2022-03" db="EMBL/GenBank/DDBJ databases">
        <authorList>
            <person name="Martin C."/>
        </authorList>
    </citation>
    <scope>NUCLEOTIDE SEQUENCE</scope>
</reference>
<dbReference type="Pfam" id="PF07525">
    <property type="entry name" value="SOCS_box"/>
    <property type="match status" value="1"/>
</dbReference>
<dbReference type="SMART" id="SM00248">
    <property type="entry name" value="ANK"/>
    <property type="match status" value="6"/>
</dbReference>
<dbReference type="SUPFAM" id="SSF158235">
    <property type="entry name" value="SOCS box-like"/>
    <property type="match status" value="1"/>
</dbReference>
<dbReference type="PANTHER" id="PTHR24198">
    <property type="entry name" value="ANKYRIN REPEAT AND PROTEIN KINASE DOMAIN-CONTAINING PROTEIN"/>
    <property type="match status" value="1"/>
</dbReference>
<dbReference type="PROSITE" id="PS50225">
    <property type="entry name" value="SOCS"/>
    <property type="match status" value="1"/>
</dbReference>
<dbReference type="Gene3D" id="1.25.40.20">
    <property type="entry name" value="Ankyrin repeat-containing domain"/>
    <property type="match status" value="1"/>
</dbReference>
<keyword evidence="1" id="KW-0677">Repeat</keyword>
<accession>A0A8S4NQV0</accession>
<feature type="repeat" description="ANK" evidence="3">
    <location>
        <begin position="82"/>
        <end position="110"/>
    </location>
</feature>
<feature type="repeat" description="ANK" evidence="3">
    <location>
        <begin position="111"/>
        <end position="143"/>
    </location>
</feature>
<evidence type="ECO:0000313" key="5">
    <source>
        <dbReference type="EMBL" id="CAH1783213.1"/>
    </source>
</evidence>
<dbReference type="Pfam" id="PF12796">
    <property type="entry name" value="Ank_2"/>
    <property type="match status" value="1"/>
</dbReference>
<sequence>MSAHVKRPLHGAIMTSFEAPWFSSSQRLTDQTASLEHTVRNSALFDAVTEGNISLCGQLVEQHPDMMSKMGLIEMFNLTLPPLCQAIRLGHVEIAIKLIESGADVTLTDNFGSTPLQLAINRSSTAIVKALLQVGCKVNKGTKENNYTPLHAACARGNIEIIQLLLEYGADVNQVELDDRLTPAFLTCSVKIFDILWQFGLDIDATTRSRESLLHHAISLGSPQLLEWLLLHGARMNSNKLSYKFSPMDNMLQRVDIQNPLSLALTDRHFEMCKSLLSHGCDLEYTHGDILLRLVNSGDLDLIDMAADTNANIPFLKYIQRDQLCTMLGQDTVQIIWERIKQETNSVSSLKTLTRLVIRDSLKEQSDSKSILPLIENLPFPQPLKDYLSFKHMFET</sequence>
<dbReference type="Proteomes" id="UP000749559">
    <property type="component" value="Unassembled WGS sequence"/>
</dbReference>
<gene>
    <name evidence="5" type="ORF">OFUS_LOCUS9572</name>
</gene>
<dbReference type="PRINTS" id="PR01415">
    <property type="entry name" value="ANKYRIN"/>
</dbReference>
<dbReference type="GO" id="GO:0035556">
    <property type="term" value="P:intracellular signal transduction"/>
    <property type="evidence" value="ECO:0007669"/>
    <property type="project" value="InterPro"/>
</dbReference>
<dbReference type="SUPFAM" id="SSF48403">
    <property type="entry name" value="Ankyrin repeat"/>
    <property type="match status" value="1"/>
</dbReference>
<dbReference type="InterPro" id="IPR036036">
    <property type="entry name" value="SOCS_box-like_dom_sf"/>
</dbReference>
<comment type="caution">
    <text evidence="5">The sequence shown here is derived from an EMBL/GenBank/DDBJ whole genome shotgun (WGS) entry which is preliminary data.</text>
</comment>
<dbReference type="InterPro" id="IPR001496">
    <property type="entry name" value="SOCS_box"/>
</dbReference>
<dbReference type="InterPro" id="IPR002110">
    <property type="entry name" value="Ankyrin_rpt"/>
</dbReference>
<proteinExistence type="predicted"/>
<feature type="repeat" description="ANK" evidence="3">
    <location>
        <begin position="145"/>
        <end position="177"/>
    </location>
</feature>
<dbReference type="PANTHER" id="PTHR24198:SF165">
    <property type="entry name" value="ANKYRIN REPEAT-CONTAINING PROTEIN-RELATED"/>
    <property type="match status" value="1"/>
</dbReference>
<dbReference type="AlphaFoldDB" id="A0A8S4NQV0"/>
<evidence type="ECO:0000313" key="6">
    <source>
        <dbReference type="Proteomes" id="UP000749559"/>
    </source>
</evidence>
<keyword evidence="6" id="KW-1185">Reference proteome</keyword>
<feature type="domain" description="SOCS box" evidence="4">
    <location>
        <begin position="335"/>
        <end position="394"/>
    </location>
</feature>
<dbReference type="PROSITE" id="PS50297">
    <property type="entry name" value="ANK_REP_REGION"/>
    <property type="match status" value="2"/>
</dbReference>
<evidence type="ECO:0000256" key="3">
    <source>
        <dbReference type="PROSITE-ProRule" id="PRU00023"/>
    </source>
</evidence>
<name>A0A8S4NQV0_OWEFU</name>
<dbReference type="OrthoDB" id="194358at2759"/>
<dbReference type="SMART" id="SM00969">
    <property type="entry name" value="SOCS_box"/>
    <property type="match status" value="1"/>
</dbReference>
<dbReference type="CDD" id="cd03587">
    <property type="entry name" value="SOCS"/>
    <property type="match status" value="1"/>
</dbReference>
<evidence type="ECO:0000256" key="2">
    <source>
        <dbReference type="ARBA" id="ARBA00023043"/>
    </source>
</evidence>
<evidence type="ECO:0000256" key="1">
    <source>
        <dbReference type="ARBA" id="ARBA00022737"/>
    </source>
</evidence>
<dbReference type="Gene3D" id="1.10.750.20">
    <property type="entry name" value="SOCS box"/>
    <property type="match status" value="1"/>
</dbReference>
<dbReference type="InterPro" id="IPR036770">
    <property type="entry name" value="Ankyrin_rpt-contain_sf"/>
</dbReference>
<organism evidence="5 6">
    <name type="scientific">Owenia fusiformis</name>
    <name type="common">Polychaete worm</name>
    <dbReference type="NCBI Taxonomy" id="6347"/>
    <lineage>
        <taxon>Eukaryota</taxon>
        <taxon>Metazoa</taxon>
        <taxon>Spiralia</taxon>
        <taxon>Lophotrochozoa</taxon>
        <taxon>Annelida</taxon>
        <taxon>Polychaeta</taxon>
        <taxon>Sedentaria</taxon>
        <taxon>Canalipalpata</taxon>
        <taxon>Sabellida</taxon>
        <taxon>Oweniida</taxon>
        <taxon>Oweniidae</taxon>
        <taxon>Owenia</taxon>
    </lineage>
</organism>
<keyword evidence="2 3" id="KW-0040">ANK repeat</keyword>
<dbReference type="PROSITE" id="PS50088">
    <property type="entry name" value="ANK_REPEAT"/>
    <property type="match status" value="3"/>
</dbReference>
<evidence type="ECO:0000259" key="4">
    <source>
        <dbReference type="PROSITE" id="PS50225"/>
    </source>
</evidence>
<protein>
    <recommendedName>
        <fullName evidence="4">SOCS box domain-containing protein</fullName>
    </recommendedName>
</protein>